<evidence type="ECO:0000256" key="2">
    <source>
        <dbReference type="ARBA" id="ARBA00022448"/>
    </source>
</evidence>
<evidence type="ECO:0000259" key="7">
    <source>
        <dbReference type="Pfam" id="PF01545"/>
    </source>
</evidence>
<evidence type="ECO:0000313" key="9">
    <source>
        <dbReference type="Proteomes" id="UP000179860"/>
    </source>
</evidence>
<dbReference type="SUPFAM" id="SSF160240">
    <property type="entry name" value="Cation efflux protein cytoplasmic domain-like"/>
    <property type="match status" value="1"/>
</dbReference>
<feature type="transmembrane region" description="Helical" evidence="6">
    <location>
        <begin position="198"/>
        <end position="216"/>
    </location>
</feature>
<comment type="subcellular location">
    <subcellularLocation>
        <location evidence="1">Membrane</location>
        <topology evidence="1">Multi-pass membrane protein</topology>
    </subcellularLocation>
</comment>
<evidence type="ECO:0000313" key="8">
    <source>
        <dbReference type="EMBL" id="APA88562.1"/>
    </source>
</evidence>
<feature type="transmembrane region" description="Helical" evidence="6">
    <location>
        <begin position="172"/>
        <end position="192"/>
    </location>
</feature>
<keyword evidence="9" id="KW-1185">Reference proteome</keyword>
<name>A0A1I9YQS1_9BURK</name>
<evidence type="ECO:0000256" key="6">
    <source>
        <dbReference type="SAM" id="Phobius"/>
    </source>
</evidence>
<dbReference type="OrthoDB" id="9806522at2"/>
<dbReference type="InterPro" id="IPR036837">
    <property type="entry name" value="Cation_efflux_CTD_sf"/>
</dbReference>
<dbReference type="SUPFAM" id="SSF161111">
    <property type="entry name" value="Cation efflux protein transmembrane domain-like"/>
    <property type="match status" value="1"/>
</dbReference>
<keyword evidence="5 6" id="KW-0472">Membrane</keyword>
<evidence type="ECO:0000256" key="1">
    <source>
        <dbReference type="ARBA" id="ARBA00004141"/>
    </source>
</evidence>
<dbReference type="Pfam" id="PF01545">
    <property type="entry name" value="Cation_efflux"/>
    <property type="match status" value="1"/>
</dbReference>
<sequence length="313" mass="34090">MRAGAGRLTSSAPRAVYYALASNIAVAACKFAVAFYTNSGSALAEAVHSSADCLNQLVLLVGHRAARAMPDEQHPFGFGREIYFYGMLVAMQLFIFGGVASIVIGGFRAMHHSPLERPLLAIGVLCVSGVIEALALRASVRTIERRHRARGLLTWFKESGRPSVMLSVSEDLAAVAGVFVSVIAIGITVLTGNPLYDALGSIGVGLVLMASALFSMSEIKSLLVGESAHQRIREEMHAWLSERNEVRRIVSLIALKWSEDLVIAIQAELEPHDSASELVRTINRIENDLKARFPSARWIFFEPELREHGRAPL</sequence>
<feature type="transmembrane region" description="Helical" evidence="6">
    <location>
        <begin position="119"/>
        <end position="140"/>
    </location>
</feature>
<keyword evidence="2" id="KW-0813">Transport</keyword>
<protein>
    <submittedName>
        <fullName evidence="8">Cation diffusion facilitator family transporter</fullName>
    </submittedName>
</protein>
<gene>
    <name evidence="8" type="ORF">BJG93_24800</name>
</gene>
<evidence type="ECO:0000256" key="4">
    <source>
        <dbReference type="ARBA" id="ARBA00022989"/>
    </source>
</evidence>
<dbReference type="InterPro" id="IPR058533">
    <property type="entry name" value="Cation_efflux_TM"/>
</dbReference>
<keyword evidence="3 6" id="KW-0812">Transmembrane</keyword>
<dbReference type="GO" id="GO:0006829">
    <property type="term" value="P:zinc ion transport"/>
    <property type="evidence" value="ECO:0007669"/>
    <property type="project" value="InterPro"/>
</dbReference>
<reference evidence="8" key="1">
    <citation type="submission" date="2016-09" db="EMBL/GenBank/DDBJ databases">
        <title>The Complete Genome of Burkholderia sprentiae wsm5005.</title>
        <authorList>
            <person name="De Meyer S."/>
            <person name="Wang P."/>
            <person name="Terpolilli J."/>
        </authorList>
    </citation>
    <scope>NUCLEOTIDE SEQUENCE [LARGE SCALE GENOMIC DNA]</scope>
    <source>
        <strain evidence="8">WSM5005</strain>
    </source>
</reference>
<evidence type="ECO:0000256" key="5">
    <source>
        <dbReference type="ARBA" id="ARBA00023136"/>
    </source>
</evidence>
<dbReference type="GO" id="GO:0008324">
    <property type="term" value="F:monoatomic cation transmembrane transporter activity"/>
    <property type="evidence" value="ECO:0007669"/>
    <property type="project" value="InterPro"/>
</dbReference>
<dbReference type="PANTHER" id="PTHR13414:SF9">
    <property type="entry name" value="PROTON-COUPLED ZINC ANTIPORTER SLC30A9, MITOCHONDRIAL"/>
    <property type="match status" value="1"/>
</dbReference>
<feature type="transmembrane region" description="Helical" evidence="6">
    <location>
        <begin position="82"/>
        <end position="107"/>
    </location>
</feature>
<dbReference type="AlphaFoldDB" id="A0A1I9YQS1"/>
<keyword evidence="4 6" id="KW-1133">Transmembrane helix</keyword>
<dbReference type="InterPro" id="IPR040177">
    <property type="entry name" value="SLC30A9"/>
</dbReference>
<dbReference type="STRING" id="754502.BJG93_24800"/>
<accession>A0A1I9YQS1</accession>
<dbReference type="PANTHER" id="PTHR13414">
    <property type="entry name" value="HUEL-CATION TRANSPORTER"/>
    <property type="match status" value="1"/>
</dbReference>
<reference evidence="8" key="2">
    <citation type="submission" date="2021-06" db="EMBL/GenBank/DDBJ databases">
        <authorList>
            <person name="Rogers T.H."/>
            <person name="Ramsay J.P."/>
            <person name="Wang P."/>
            <person name="Terpolilli J."/>
        </authorList>
    </citation>
    <scope>NUCLEOTIDE SEQUENCE [LARGE SCALE GENOMIC DNA]</scope>
    <source>
        <strain evidence="8">WSM5005</strain>
    </source>
</reference>
<feature type="domain" description="Cation efflux protein transmembrane" evidence="7">
    <location>
        <begin position="17"/>
        <end position="219"/>
    </location>
</feature>
<dbReference type="NCBIfam" id="TIGR01297">
    <property type="entry name" value="CDF"/>
    <property type="match status" value="1"/>
</dbReference>
<dbReference type="EMBL" id="CP017562">
    <property type="protein sequence ID" value="APA88562.1"/>
    <property type="molecule type" value="Genomic_DNA"/>
</dbReference>
<dbReference type="Proteomes" id="UP000179860">
    <property type="component" value="Chromosome 2"/>
</dbReference>
<proteinExistence type="predicted"/>
<evidence type="ECO:0000256" key="3">
    <source>
        <dbReference type="ARBA" id="ARBA00022692"/>
    </source>
</evidence>
<dbReference type="PROSITE" id="PS51257">
    <property type="entry name" value="PROKAR_LIPOPROTEIN"/>
    <property type="match status" value="1"/>
</dbReference>
<dbReference type="InterPro" id="IPR027469">
    <property type="entry name" value="Cation_efflux_TMD_sf"/>
</dbReference>
<dbReference type="KEGG" id="pspw:BJG93_24800"/>
<dbReference type="Gene3D" id="1.20.1510.10">
    <property type="entry name" value="Cation efflux protein transmembrane domain"/>
    <property type="match status" value="1"/>
</dbReference>
<organism evidence="8 9">
    <name type="scientific">Paraburkholderia sprentiae WSM5005</name>
    <dbReference type="NCBI Taxonomy" id="754502"/>
    <lineage>
        <taxon>Bacteria</taxon>
        <taxon>Pseudomonadati</taxon>
        <taxon>Pseudomonadota</taxon>
        <taxon>Betaproteobacteria</taxon>
        <taxon>Burkholderiales</taxon>
        <taxon>Burkholderiaceae</taxon>
        <taxon>Paraburkholderia</taxon>
    </lineage>
</organism>
<dbReference type="InterPro" id="IPR002524">
    <property type="entry name" value="Cation_efflux"/>
</dbReference>
<feature type="transmembrane region" description="Helical" evidence="6">
    <location>
        <begin position="15"/>
        <end position="36"/>
    </location>
</feature>
<dbReference type="GO" id="GO:0016020">
    <property type="term" value="C:membrane"/>
    <property type="evidence" value="ECO:0007669"/>
    <property type="project" value="UniProtKB-SubCell"/>
</dbReference>